<comment type="similarity">
    <text evidence="1">Belongs to the ataxin-10 family.</text>
</comment>
<dbReference type="GeneID" id="24100314"/>
<keyword evidence="11" id="KW-1185">Reference proteome</keyword>
<evidence type="ECO:0000256" key="1">
    <source>
        <dbReference type="ARBA" id="ARBA00008384"/>
    </source>
</evidence>
<dbReference type="HOGENOM" id="CLU_039868_0_0_1"/>
<organism evidence="10 11">
    <name type="scientific">Fibroporia radiculosa</name>
    <dbReference type="NCBI Taxonomy" id="599839"/>
    <lineage>
        <taxon>Eukaryota</taxon>
        <taxon>Fungi</taxon>
        <taxon>Dikarya</taxon>
        <taxon>Basidiomycota</taxon>
        <taxon>Agaricomycotina</taxon>
        <taxon>Agaricomycetes</taxon>
        <taxon>Polyporales</taxon>
        <taxon>Fibroporiaceae</taxon>
        <taxon>Fibroporia</taxon>
    </lineage>
</organism>
<dbReference type="GO" id="GO:0051301">
    <property type="term" value="P:cell division"/>
    <property type="evidence" value="ECO:0007669"/>
    <property type="project" value="UniProtKB-KW"/>
</dbReference>
<dbReference type="Gene3D" id="1.25.10.10">
    <property type="entry name" value="Leucine-rich Repeat Variant"/>
    <property type="match status" value="1"/>
</dbReference>
<dbReference type="InParanoid" id="J4GF47"/>
<dbReference type="InterPro" id="IPR019156">
    <property type="entry name" value="Ataxin-10_domain"/>
</dbReference>
<dbReference type="PANTHER" id="PTHR13255">
    <property type="entry name" value="ATAXIN-10"/>
    <property type="match status" value="1"/>
</dbReference>
<dbReference type="SUPFAM" id="SSF48371">
    <property type="entry name" value="ARM repeat"/>
    <property type="match status" value="1"/>
</dbReference>
<feature type="domain" description="Ataxin-10" evidence="9">
    <location>
        <begin position="272"/>
        <end position="347"/>
    </location>
</feature>
<accession>J4GF47</accession>
<protein>
    <recommendedName>
        <fullName evidence="5">Ataxin-10 homolog</fullName>
    </recommendedName>
    <alternativeName>
        <fullName evidence="6">Copper transport protein 86</fullName>
    </alternativeName>
</protein>
<dbReference type="PROSITE" id="PS50176">
    <property type="entry name" value="ARM_REPEAT"/>
    <property type="match status" value="1"/>
</dbReference>
<dbReference type="OrthoDB" id="379794at2759"/>
<evidence type="ECO:0000256" key="4">
    <source>
        <dbReference type="ARBA" id="ARBA00044746"/>
    </source>
</evidence>
<name>J4GF47_9APHY</name>
<evidence type="ECO:0000256" key="2">
    <source>
        <dbReference type="ARBA" id="ARBA00022618"/>
    </source>
</evidence>
<dbReference type="InterPro" id="IPR051374">
    <property type="entry name" value="Ataxin-10/CTR86_families"/>
</dbReference>
<evidence type="ECO:0000313" key="11">
    <source>
        <dbReference type="Proteomes" id="UP000006352"/>
    </source>
</evidence>
<dbReference type="InterPro" id="IPR016024">
    <property type="entry name" value="ARM-type_fold"/>
</dbReference>
<evidence type="ECO:0000256" key="8">
    <source>
        <dbReference type="SAM" id="MobiDB-lite"/>
    </source>
</evidence>
<keyword evidence="2" id="KW-0132">Cell division</keyword>
<dbReference type="STRING" id="599839.J4GF47"/>
<sequence>MLISHPRGPRLCISILDRLNSLVDAEDSTEEYQAFSIGYQIFARIVEQGLVSQMYAAIAIDDEVITPQQTTMLKLLDSYLQHIPHDIALSNLETNQGVGNSAIAMLTYAFFSLSTFAREAMQRALGTTIPKGERHSDEAGFNSESDSSQEPQSLQELDLLLPKVCEALVLVTQCVISLTLSAEGAGAISNSPSITPLKMTLKAFLTGVTSTGGEGLVESLIETLHLLDIFVPRITFGRVVQRTNLGNIQNGEKAGETTASNGVSSSVGFSYVKRDLVRLLGILSSNNRGVQDRVRACGGIPVVMNLCVVDDQNPYMKEHAILALRNLLHENKENQAVVHEIQPVGRWDEYHNLQSIP</sequence>
<dbReference type="RefSeq" id="XP_012184686.1">
    <property type="nucleotide sequence ID" value="XM_012329296.1"/>
</dbReference>
<dbReference type="InterPro" id="IPR000225">
    <property type="entry name" value="Armadillo"/>
</dbReference>
<evidence type="ECO:0000313" key="10">
    <source>
        <dbReference type="EMBL" id="CCM05403.1"/>
    </source>
</evidence>
<feature type="region of interest" description="Disordered" evidence="8">
    <location>
        <begin position="128"/>
        <end position="149"/>
    </location>
</feature>
<dbReference type="GO" id="GO:0005829">
    <property type="term" value="C:cytosol"/>
    <property type="evidence" value="ECO:0007669"/>
    <property type="project" value="TreeGrafter"/>
</dbReference>
<evidence type="ECO:0000256" key="3">
    <source>
        <dbReference type="ARBA" id="ARBA00023306"/>
    </source>
</evidence>
<dbReference type="PANTHER" id="PTHR13255:SF0">
    <property type="entry name" value="ATAXIN-10"/>
    <property type="match status" value="1"/>
</dbReference>
<feature type="repeat" description="ARM" evidence="7">
    <location>
        <begin position="298"/>
        <end position="338"/>
    </location>
</feature>
<reference evidence="10 11" key="1">
    <citation type="journal article" date="2012" name="Appl. Environ. Microbiol.">
        <title>Short-read sequencing for genomic analysis of the brown rot fungus Fibroporia radiculosa.</title>
        <authorList>
            <person name="Tang J.D."/>
            <person name="Perkins A.D."/>
            <person name="Sonstegard T.S."/>
            <person name="Schroeder S.G."/>
            <person name="Burgess S.C."/>
            <person name="Diehl S.V."/>
        </authorList>
    </citation>
    <scope>NUCLEOTIDE SEQUENCE [LARGE SCALE GENOMIC DNA]</scope>
    <source>
        <strain evidence="10 11">TFFH 294</strain>
    </source>
</reference>
<dbReference type="Pfam" id="PF09759">
    <property type="entry name" value="Atx10homo_assoc"/>
    <property type="match status" value="1"/>
</dbReference>
<evidence type="ECO:0000256" key="6">
    <source>
        <dbReference type="ARBA" id="ARBA00044805"/>
    </source>
</evidence>
<dbReference type="AlphaFoldDB" id="J4GF47"/>
<gene>
    <name evidence="10" type="ORF">FIBRA_07619</name>
</gene>
<evidence type="ECO:0000256" key="5">
    <source>
        <dbReference type="ARBA" id="ARBA00044801"/>
    </source>
</evidence>
<evidence type="ECO:0000256" key="7">
    <source>
        <dbReference type="PROSITE-ProRule" id="PRU00259"/>
    </source>
</evidence>
<dbReference type="Proteomes" id="UP000006352">
    <property type="component" value="Unassembled WGS sequence"/>
</dbReference>
<proteinExistence type="inferred from homology"/>
<evidence type="ECO:0000259" key="9">
    <source>
        <dbReference type="Pfam" id="PF09759"/>
    </source>
</evidence>
<keyword evidence="3" id="KW-0131">Cell cycle</keyword>
<dbReference type="EMBL" id="HE797189">
    <property type="protein sequence ID" value="CCM05403.1"/>
    <property type="molecule type" value="Genomic_DNA"/>
</dbReference>
<dbReference type="InterPro" id="IPR011989">
    <property type="entry name" value="ARM-like"/>
</dbReference>
<comment type="function">
    <text evidence="4">May play a role in the regulation of cytokinesis.</text>
</comment>